<organism evidence="7 8">
    <name type="scientific">Chryseolinea serpens</name>
    <dbReference type="NCBI Taxonomy" id="947013"/>
    <lineage>
        <taxon>Bacteria</taxon>
        <taxon>Pseudomonadati</taxon>
        <taxon>Bacteroidota</taxon>
        <taxon>Cytophagia</taxon>
        <taxon>Cytophagales</taxon>
        <taxon>Fulvivirgaceae</taxon>
        <taxon>Chryseolinea</taxon>
    </lineage>
</organism>
<evidence type="ECO:0000313" key="8">
    <source>
        <dbReference type="Proteomes" id="UP000184212"/>
    </source>
</evidence>
<dbReference type="RefSeq" id="WP_084138061.1">
    <property type="nucleotide sequence ID" value="NZ_FQWQ01000001.1"/>
</dbReference>
<comment type="subcellular location">
    <subcellularLocation>
        <location evidence="1">Cell outer membrane</location>
    </subcellularLocation>
</comment>
<dbReference type="Gene3D" id="2.40.170.20">
    <property type="entry name" value="TonB-dependent receptor, beta-barrel domain"/>
    <property type="match status" value="1"/>
</dbReference>
<dbReference type="InterPro" id="IPR041700">
    <property type="entry name" value="OMP_b-brl_3"/>
</dbReference>
<feature type="signal peptide" evidence="4">
    <location>
        <begin position="1"/>
        <end position="23"/>
    </location>
</feature>
<evidence type="ECO:0000256" key="3">
    <source>
        <dbReference type="ARBA" id="ARBA00023237"/>
    </source>
</evidence>
<evidence type="ECO:0000256" key="2">
    <source>
        <dbReference type="ARBA" id="ARBA00023136"/>
    </source>
</evidence>
<dbReference type="Pfam" id="PF13620">
    <property type="entry name" value="CarboxypepD_reg"/>
    <property type="match status" value="1"/>
</dbReference>
<accession>A0A1M5NZK5</accession>
<dbReference type="AlphaFoldDB" id="A0A1M5NZK5"/>
<dbReference type="GO" id="GO:0009279">
    <property type="term" value="C:cell outer membrane"/>
    <property type="evidence" value="ECO:0007669"/>
    <property type="project" value="UniProtKB-SubCell"/>
</dbReference>
<dbReference type="InterPro" id="IPR037066">
    <property type="entry name" value="Plug_dom_sf"/>
</dbReference>
<dbReference type="EMBL" id="FQWQ01000001">
    <property type="protein sequence ID" value="SHG95006.1"/>
    <property type="molecule type" value="Genomic_DNA"/>
</dbReference>
<dbReference type="PANTHER" id="PTHR40980">
    <property type="entry name" value="PLUG DOMAIN-CONTAINING PROTEIN"/>
    <property type="match status" value="1"/>
</dbReference>
<gene>
    <name evidence="7" type="ORF">SAMN04488109_2601</name>
</gene>
<evidence type="ECO:0000313" key="7">
    <source>
        <dbReference type="EMBL" id="SHG95006.1"/>
    </source>
</evidence>
<feature type="chain" id="PRO_5012409430" evidence="4">
    <location>
        <begin position="24"/>
        <end position="817"/>
    </location>
</feature>
<reference evidence="7 8" key="1">
    <citation type="submission" date="2016-11" db="EMBL/GenBank/DDBJ databases">
        <authorList>
            <person name="Jaros S."/>
            <person name="Januszkiewicz K."/>
            <person name="Wedrychowicz H."/>
        </authorList>
    </citation>
    <scope>NUCLEOTIDE SEQUENCE [LARGE SCALE GENOMIC DNA]</scope>
    <source>
        <strain evidence="7 8">DSM 24574</strain>
    </source>
</reference>
<name>A0A1M5NZK5_9BACT</name>
<dbReference type="InterPro" id="IPR036942">
    <property type="entry name" value="Beta-barrel_TonB_sf"/>
</dbReference>
<dbReference type="Proteomes" id="UP000184212">
    <property type="component" value="Unassembled WGS sequence"/>
</dbReference>
<keyword evidence="2" id="KW-0472">Membrane</keyword>
<dbReference type="SUPFAM" id="SSF49464">
    <property type="entry name" value="Carboxypeptidase regulatory domain-like"/>
    <property type="match status" value="1"/>
</dbReference>
<dbReference type="Pfam" id="PF07715">
    <property type="entry name" value="Plug"/>
    <property type="match status" value="1"/>
</dbReference>
<dbReference type="Gene3D" id="2.170.130.10">
    <property type="entry name" value="TonB-dependent receptor, plug domain"/>
    <property type="match status" value="1"/>
</dbReference>
<dbReference type="Gene3D" id="2.60.40.1120">
    <property type="entry name" value="Carboxypeptidase-like, regulatory domain"/>
    <property type="match status" value="1"/>
</dbReference>
<dbReference type="InterPro" id="IPR012910">
    <property type="entry name" value="Plug_dom"/>
</dbReference>
<feature type="domain" description="TonB-dependent receptor plug" evidence="5">
    <location>
        <begin position="150"/>
        <end position="227"/>
    </location>
</feature>
<dbReference type="PANTHER" id="PTHR40980:SF4">
    <property type="entry name" value="TONB-DEPENDENT RECEPTOR-LIKE BETA-BARREL DOMAIN-CONTAINING PROTEIN"/>
    <property type="match status" value="1"/>
</dbReference>
<keyword evidence="8" id="KW-1185">Reference proteome</keyword>
<protein>
    <submittedName>
        <fullName evidence="7">Outer membrane receptor proteins, mostly Fe transport</fullName>
    </submittedName>
</protein>
<dbReference type="InterPro" id="IPR008969">
    <property type="entry name" value="CarboxyPept-like_regulatory"/>
</dbReference>
<keyword evidence="7" id="KW-0675">Receptor</keyword>
<evidence type="ECO:0000256" key="4">
    <source>
        <dbReference type="SAM" id="SignalP"/>
    </source>
</evidence>
<dbReference type="OrthoDB" id="905812at2"/>
<feature type="domain" description="Outer membrane protein beta-barrel" evidence="6">
    <location>
        <begin position="390"/>
        <end position="792"/>
    </location>
</feature>
<evidence type="ECO:0000256" key="1">
    <source>
        <dbReference type="ARBA" id="ARBA00004442"/>
    </source>
</evidence>
<proteinExistence type="predicted"/>
<evidence type="ECO:0000259" key="6">
    <source>
        <dbReference type="Pfam" id="PF14905"/>
    </source>
</evidence>
<dbReference type="SUPFAM" id="SSF56935">
    <property type="entry name" value="Porins"/>
    <property type="match status" value="1"/>
</dbReference>
<dbReference type="STRING" id="947013.SAMN04488109_2601"/>
<evidence type="ECO:0000259" key="5">
    <source>
        <dbReference type="Pfam" id="PF07715"/>
    </source>
</evidence>
<keyword evidence="4" id="KW-0732">Signal</keyword>
<keyword evidence="3" id="KW-0998">Cell outer membrane</keyword>
<dbReference type="Pfam" id="PF14905">
    <property type="entry name" value="OMP_b-brl_3"/>
    <property type="match status" value="1"/>
</dbReference>
<sequence>MRTMFKLLTITAWVLTTAVCSVAQSTPGRITGSVSDEKGEPVEYVTVLLRQPQDSSLIAGVVTNAAGQYSFESAIPGKYILTLTFVGYQKQSLPIELQGGVSLYTIPAVILKEDARVLGEVVVRAQKPLIEQDGGKLILNVQNSIIAAGGSAAELLERAPGVSIDQNNQISVNGKTGVNIMIDGKPTYLPPAELATLLRSMNANNIATIEVISNPSARYDASGNAGVINIKLKKNTLEGFNGSVTAGGGYGRYGKANGSVNLNYRTLKWNHFLNYGYTFNKRFADVYTDRVTLRHPDSPGDGDPVYYTQQLDRIQRLPSHTWQGGSEWQWDPQNSIAIITSGSYNERNTDNNSLTQIMSARGHAADSTFTLTNNQRYRWYNVSSSLGYKHLFARTGSEFSIDVDYSNYEFKLNDNFAIQQFEQTDILQKQYNIWSNQPSSFNIYTGRMDYVHRLNKETSVETGVKFSYVNTVNEIVFTNNQNGQLETDLTRSTDFDYTEKVGAGYVTLKTKWMGFDTQLGLRAEQTHYNGFSGGAQLSIERDYFRVFPNVSLHHSLWENYQFGFDYSYRIDRPAYNDLYPYVFYFDPFAGQKGNPMLLPQFTHNFQFSQTIAKDLAINLGYSTSSQYIAFVILLKEDRVSEYSIKKNFDTYQNYYLTVNVPIRISKNWTINSNINLFYNRFNTQFLDDVYKVGKFSGIVTLTQNITLPWDLTGEITTVYNAPNVSGLIQTAALGSVNIGLQKKVFNQKGSFRLNVTDIFYTNRATYHVVYPGLDVHFYNYPETRIIRINFTYNIGKTVQAMRKHNGQDEERKRVGVN</sequence>